<dbReference type="InterPro" id="IPR013078">
    <property type="entry name" value="His_Pase_superF_clade-1"/>
</dbReference>
<evidence type="ECO:0000313" key="2">
    <source>
        <dbReference type="Proteomes" id="UP001139493"/>
    </source>
</evidence>
<sequence length="214" mass="23646">MVSTTVHLLRHGEVHNPDGILYGRLPGYRLSDRGQAMAKIVADHLTSTGRDVVRVVASPLQRAQETAAPVAQGFGLELATDDRIIEADNRLEGQRVADGGGALSSPRNWPLLWNPFRPSWGEPYTQQVTRMRAAVEDARRAAEGHEIVLVSHQLPVWLTRRSFEGGTLWHDPRNRQCNLASLTSLHFEDDRFVGLHYTEPAAELYPGASKVAGA</sequence>
<dbReference type="SUPFAM" id="SSF53254">
    <property type="entry name" value="Phosphoglycerate mutase-like"/>
    <property type="match status" value="1"/>
</dbReference>
<keyword evidence="2" id="KW-1185">Reference proteome</keyword>
<reference evidence="1" key="1">
    <citation type="submission" date="2022-06" db="EMBL/GenBank/DDBJ databases">
        <title>Genomic Encyclopedia of Archaeal and Bacterial Type Strains, Phase II (KMG-II): from individual species to whole genera.</title>
        <authorList>
            <person name="Goeker M."/>
        </authorList>
    </citation>
    <scope>NUCLEOTIDE SEQUENCE</scope>
    <source>
        <strain evidence="1">DSM 26652</strain>
    </source>
</reference>
<accession>A0A9X2JTQ3</accession>
<proteinExistence type="predicted"/>
<dbReference type="AlphaFoldDB" id="A0A9X2JTQ3"/>
<dbReference type="PANTHER" id="PTHR48100:SF51">
    <property type="entry name" value="PHOSPHOGLYCERATE MUTASE"/>
    <property type="match status" value="1"/>
</dbReference>
<comment type="caution">
    <text evidence="1">The sequence shown here is derived from an EMBL/GenBank/DDBJ whole genome shotgun (WGS) entry which is preliminary data.</text>
</comment>
<evidence type="ECO:0000313" key="1">
    <source>
        <dbReference type="EMBL" id="MCP2263685.1"/>
    </source>
</evidence>
<dbReference type="GO" id="GO:0005737">
    <property type="term" value="C:cytoplasm"/>
    <property type="evidence" value="ECO:0007669"/>
    <property type="project" value="TreeGrafter"/>
</dbReference>
<dbReference type="InterPro" id="IPR029033">
    <property type="entry name" value="His_PPase_superfam"/>
</dbReference>
<dbReference type="Pfam" id="PF00300">
    <property type="entry name" value="His_Phos_1"/>
    <property type="match status" value="1"/>
</dbReference>
<organism evidence="1 2">
    <name type="scientific">Promicromonospora thailandica</name>
    <dbReference type="NCBI Taxonomy" id="765201"/>
    <lineage>
        <taxon>Bacteria</taxon>
        <taxon>Bacillati</taxon>
        <taxon>Actinomycetota</taxon>
        <taxon>Actinomycetes</taxon>
        <taxon>Micrococcales</taxon>
        <taxon>Promicromonosporaceae</taxon>
        <taxon>Promicromonospora</taxon>
    </lineage>
</organism>
<dbReference type="Gene3D" id="3.40.50.1240">
    <property type="entry name" value="Phosphoglycerate mutase-like"/>
    <property type="match status" value="1"/>
</dbReference>
<name>A0A9X2JTQ3_9MICO</name>
<dbReference type="SMART" id="SM00855">
    <property type="entry name" value="PGAM"/>
    <property type="match status" value="1"/>
</dbReference>
<dbReference type="CDD" id="cd07067">
    <property type="entry name" value="HP_PGM_like"/>
    <property type="match status" value="1"/>
</dbReference>
<dbReference type="Proteomes" id="UP001139493">
    <property type="component" value="Unassembled WGS sequence"/>
</dbReference>
<dbReference type="RefSeq" id="WP_253833376.1">
    <property type="nucleotide sequence ID" value="NZ_JAMTCS010000002.1"/>
</dbReference>
<dbReference type="PANTHER" id="PTHR48100">
    <property type="entry name" value="BROAD-SPECIFICITY PHOSPHATASE YOR283W-RELATED"/>
    <property type="match status" value="1"/>
</dbReference>
<protein>
    <submittedName>
        <fullName evidence="1">Broad specificity phosphatase PhoE</fullName>
    </submittedName>
</protein>
<dbReference type="InterPro" id="IPR050275">
    <property type="entry name" value="PGM_Phosphatase"/>
</dbReference>
<dbReference type="GO" id="GO:0016791">
    <property type="term" value="F:phosphatase activity"/>
    <property type="evidence" value="ECO:0007669"/>
    <property type="project" value="TreeGrafter"/>
</dbReference>
<gene>
    <name evidence="1" type="ORF">APR03_001016</name>
</gene>
<dbReference type="EMBL" id="JAMTCS010000002">
    <property type="protein sequence ID" value="MCP2263685.1"/>
    <property type="molecule type" value="Genomic_DNA"/>
</dbReference>